<dbReference type="RefSeq" id="WP_344356936.1">
    <property type="nucleotide sequence ID" value="NZ_BAAASR010000004.1"/>
</dbReference>
<accession>A0ABN3LCG6</accession>
<feature type="region of interest" description="Disordered" evidence="1">
    <location>
        <begin position="1"/>
        <end position="75"/>
    </location>
</feature>
<keyword evidence="3" id="KW-1185">Reference proteome</keyword>
<name>A0ABN3LCG6_9ACTN</name>
<sequence length="104" mass="10177">MDAHRLVRTGPSRRWSPPPCPGGPVAAATATGDPSATGGEATAPVSSPTPSPTTPAATSGAADGSRVGLTDGRPVGVTVKQGHAVVPAEAHVRQGAAHGTDTWP</sequence>
<dbReference type="EMBL" id="BAAASR010000004">
    <property type="protein sequence ID" value="GAA2481804.1"/>
    <property type="molecule type" value="Genomic_DNA"/>
</dbReference>
<evidence type="ECO:0000313" key="3">
    <source>
        <dbReference type="Proteomes" id="UP001499942"/>
    </source>
</evidence>
<gene>
    <name evidence="2" type="ORF">GCM10010393_10540</name>
</gene>
<protein>
    <submittedName>
        <fullName evidence="2">Uncharacterized protein</fullName>
    </submittedName>
</protein>
<evidence type="ECO:0000313" key="2">
    <source>
        <dbReference type="EMBL" id="GAA2481804.1"/>
    </source>
</evidence>
<feature type="compositionally biased region" description="Low complexity" evidence="1">
    <location>
        <begin position="23"/>
        <end position="34"/>
    </location>
</feature>
<evidence type="ECO:0000256" key="1">
    <source>
        <dbReference type="SAM" id="MobiDB-lite"/>
    </source>
</evidence>
<proteinExistence type="predicted"/>
<dbReference type="Proteomes" id="UP001499942">
    <property type="component" value="Unassembled WGS sequence"/>
</dbReference>
<reference evidence="2 3" key="1">
    <citation type="journal article" date="2019" name="Int. J. Syst. Evol. Microbiol.">
        <title>The Global Catalogue of Microorganisms (GCM) 10K type strain sequencing project: providing services to taxonomists for standard genome sequencing and annotation.</title>
        <authorList>
            <consortium name="The Broad Institute Genomics Platform"/>
            <consortium name="The Broad Institute Genome Sequencing Center for Infectious Disease"/>
            <person name="Wu L."/>
            <person name="Ma J."/>
        </authorList>
    </citation>
    <scope>NUCLEOTIDE SEQUENCE [LARGE SCALE GENOMIC DNA]</scope>
    <source>
        <strain evidence="2 3">JCM 5062</strain>
    </source>
</reference>
<feature type="compositionally biased region" description="Low complexity" evidence="1">
    <location>
        <begin position="54"/>
        <end position="65"/>
    </location>
</feature>
<organism evidence="2 3">
    <name type="scientific">Streptomyces gobitricini</name>
    <dbReference type="NCBI Taxonomy" id="68211"/>
    <lineage>
        <taxon>Bacteria</taxon>
        <taxon>Bacillati</taxon>
        <taxon>Actinomycetota</taxon>
        <taxon>Actinomycetes</taxon>
        <taxon>Kitasatosporales</taxon>
        <taxon>Streptomycetaceae</taxon>
        <taxon>Streptomyces</taxon>
    </lineage>
</organism>
<comment type="caution">
    <text evidence="2">The sequence shown here is derived from an EMBL/GenBank/DDBJ whole genome shotgun (WGS) entry which is preliminary data.</text>
</comment>